<keyword evidence="1" id="KW-0472">Membrane</keyword>
<name>A0A1F8GCU5_9BACT</name>
<feature type="transmembrane region" description="Helical" evidence="1">
    <location>
        <begin position="12"/>
        <end position="27"/>
    </location>
</feature>
<evidence type="ECO:0000256" key="1">
    <source>
        <dbReference type="SAM" id="Phobius"/>
    </source>
</evidence>
<dbReference type="STRING" id="1802694.A2918_03905"/>
<keyword evidence="1" id="KW-0812">Transmembrane</keyword>
<protein>
    <submittedName>
        <fullName evidence="2">Uncharacterized protein</fullName>
    </submittedName>
</protein>
<comment type="caution">
    <text evidence="2">The sequence shown here is derived from an EMBL/GenBank/DDBJ whole genome shotgun (WGS) entry which is preliminary data.</text>
</comment>
<reference evidence="2 3" key="1">
    <citation type="journal article" date="2016" name="Nat. Commun.">
        <title>Thousands of microbial genomes shed light on interconnected biogeochemical processes in an aquifer system.</title>
        <authorList>
            <person name="Anantharaman K."/>
            <person name="Brown C.T."/>
            <person name="Hug L.A."/>
            <person name="Sharon I."/>
            <person name="Castelle C.J."/>
            <person name="Probst A.J."/>
            <person name="Thomas B.C."/>
            <person name="Singh A."/>
            <person name="Wilkins M.J."/>
            <person name="Karaoz U."/>
            <person name="Brodie E.L."/>
            <person name="Williams K.H."/>
            <person name="Hubbard S.S."/>
            <person name="Banfield J.F."/>
        </authorList>
    </citation>
    <scope>NUCLEOTIDE SEQUENCE [LARGE SCALE GENOMIC DNA]</scope>
</reference>
<gene>
    <name evidence="2" type="ORF">A2918_03905</name>
</gene>
<accession>A0A1F8GCU5</accession>
<organism evidence="2 3">
    <name type="scientific">Candidatus Yanofskybacteria bacterium RIFCSPLOWO2_01_FULL_42_49</name>
    <dbReference type="NCBI Taxonomy" id="1802694"/>
    <lineage>
        <taxon>Bacteria</taxon>
        <taxon>Candidatus Yanofskyibacteriota</taxon>
    </lineage>
</organism>
<keyword evidence="1" id="KW-1133">Transmembrane helix</keyword>
<evidence type="ECO:0000313" key="3">
    <source>
        <dbReference type="Proteomes" id="UP000178227"/>
    </source>
</evidence>
<dbReference type="Proteomes" id="UP000178227">
    <property type="component" value="Unassembled WGS sequence"/>
</dbReference>
<dbReference type="EMBL" id="MGKI01000004">
    <property type="protein sequence ID" value="OGN23153.1"/>
    <property type="molecule type" value="Genomic_DNA"/>
</dbReference>
<proteinExistence type="predicted"/>
<sequence length="92" mass="10156">MANQPTTNKSLMLLMLVAAFAVGYLYYSQSIQPAQLPINPPPLTAKDDLTMFKNLTIDFSILDNKSFKSLKTFGESPVKPGVTGKRDIFAPF</sequence>
<dbReference type="AlphaFoldDB" id="A0A1F8GCU5"/>
<evidence type="ECO:0000313" key="2">
    <source>
        <dbReference type="EMBL" id="OGN23153.1"/>
    </source>
</evidence>